<evidence type="ECO:0000256" key="2">
    <source>
        <dbReference type="ARBA" id="ARBA00023015"/>
    </source>
</evidence>
<dbReference type="Pfam" id="PF04542">
    <property type="entry name" value="Sigma70_r2"/>
    <property type="match status" value="1"/>
</dbReference>
<comment type="similarity">
    <text evidence="1">Belongs to the sigma-70 factor family. ECF subfamily.</text>
</comment>
<keyword evidence="2" id="KW-0805">Transcription regulation</keyword>
<dbReference type="PANTHER" id="PTHR43133:SF50">
    <property type="entry name" value="ECF RNA POLYMERASE SIGMA FACTOR SIGM"/>
    <property type="match status" value="1"/>
</dbReference>
<name>A0ABN1ZK27_9ACTN</name>
<evidence type="ECO:0000256" key="3">
    <source>
        <dbReference type="ARBA" id="ARBA00023082"/>
    </source>
</evidence>
<dbReference type="InterPro" id="IPR014284">
    <property type="entry name" value="RNA_pol_sigma-70_dom"/>
</dbReference>
<proteinExistence type="inferred from homology"/>
<keyword evidence="9" id="KW-1185">Reference proteome</keyword>
<sequence>MRQPDQEDFRAFVTARMDRWRRTAFLLCQDWHGADDLVSIMLGKLYRSWHRVASADNPDAYAQRMLTRTWLDECRRPWTREQPQDVLPDRGWDPPDGFTERERLGRLLATLGEGQRAVLVLRFYLDHSVEQTAELLGIAPGTVKSQSARALQALRDLAASGTGDQR</sequence>
<dbReference type="InterPro" id="IPR013324">
    <property type="entry name" value="RNA_pol_sigma_r3/r4-like"/>
</dbReference>
<accession>A0ABN1ZK27</accession>
<feature type="domain" description="RNA polymerase sigma-70 region 2" evidence="6">
    <location>
        <begin position="17"/>
        <end position="77"/>
    </location>
</feature>
<evidence type="ECO:0000256" key="5">
    <source>
        <dbReference type="ARBA" id="ARBA00023163"/>
    </source>
</evidence>
<dbReference type="Gene3D" id="1.10.10.10">
    <property type="entry name" value="Winged helix-like DNA-binding domain superfamily/Winged helix DNA-binding domain"/>
    <property type="match status" value="1"/>
</dbReference>
<dbReference type="NCBIfam" id="TIGR02937">
    <property type="entry name" value="sigma70-ECF"/>
    <property type="match status" value="1"/>
</dbReference>
<dbReference type="InterPro" id="IPR039425">
    <property type="entry name" value="RNA_pol_sigma-70-like"/>
</dbReference>
<dbReference type="Proteomes" id="UP001501470">
    <property type="component" value="Unassembled WGS sequence"/>
</dbReference>
<dbReference type="EMBL" id="BAAAQD010000001">
    <property type="protein sequence ID" value="GAA1500230.1"/>
    <property type="molecule type" value="Genomic_DNA"/>
</dbReference>
<protein>
    <submittedName>
        <fullName evidence="8">SigE family RNA polymerase sigma factor</fullName>
    </submittedName>
</protein>
<keyword evidence="5" id="KW-0804">Transcription</keyword>
<keyword evidence="4" id="KW-0238">DNA-binding</keyword>
<dbReference type="SUPFAM" id="SSF88946">
    <property type="entry name" value="Sigma2 domain of RNA polymerase sigma factors"/>
    <property type="match status" value="1"/>
</dbReference>
<evidence type="ECO:0000259" key="6">
    <source>
        <dbReference type="Pfam" id="PF04542"/>
    </source>
</evidence>
<dbReference type="PANTHER" id="PTHR43133">
    <property type="entry name" value="RNA POLYMERASE ECF-TYPE SIGMA FACTO"/>
    <property type="match status" value="1"/>
</dbReference>
<feature type="domain" description="RNA polymerase sigma factor 70 region 4 type 2" evidence="7">
    <location>
        <begin position="101"/>
        <end position="154"/>
    </location>
</feature>
<evidence type="ECO:0000256" key="1">
    <source>
        <dbReference type="ARBA" id="ARBA00010641"/>
    </source>
</evidence>
<dbReference type="Gene3D" id="1.10.1740.10">
    <property type="match status" value="1"/>
</dbReference>
<dbReference type="InterPro" id="IPR013325">
    <property type="entry name" value="RNA_pol_sigma_r2"/>
</dbReference>
<evidence type="ECO:0000256" key="4">
    <source>
        <dbReference type="ARBA" id="ARBA00023125"/>
    </source>
</evidence>
<evidence type="ECO:0000313" key="9">
    <source>
        <dbReference type="Proteomes" id="UP001501470"/>
    </source>
</evidence>
<dbReference type="SUPFAM" id="SSF88659">
    <property type="entry name" value="Sigma3 and sigma4 domains of RNA polymerase sigma factors"/>
    <property type="match status" value="1"/>
</dbReference>
<reference evidence="8 9" key="1">
    <citation type="journal article" date="2019" name="Int. J. Syst. Evol. Microbiol.">
        <title>The Global Catalogue of Microorganisms (GCM) 10K type strain sequencing project: providing services to taxonomists for standard genome sequencing and annotation.</title>
        <authorList>
            <consortium name="The Broad Institute Genomics Platform"/>
            <consortium name="The Broad Institute Genome Sequencing Center for Infectious Disease"/>
            <person name="Wu L."/>
            <person name="Ma J."/>
        </authorList>
    </citation>
    <scope>NUCLEOTIDE SEQUENCE [LARGE SCALE GENOMIC DNA]</scope>
    <source>
        <strain evidence="8 9">JCM 15933</strain>
    </source>
</reference>
<gene>
    <name evidence="8" type="ORF">GCM10009827_005390</name>
</gene>
<organism evidence="8 9">
    <name type="scientific">Dactylosporangium maewongense</name>
    <dbReference type="NCBI Taxonomy" id="634393"/>
    <lineage>
        <taxon>Bacteria</taxon>
        <taxon>Bacillati</taxon>
        <taxon>Actinomycetota</taxon>
        <taxon>Actinomycetes</taxon>
        <taxon>Micromonosporales</taxon>
        <taxon>Micromonosporaceae</taxon>
        <taxon>Dactylosporangium</taxon>
    </lineage>
</organism>
<dbReference type="InterPro" id="IPR036388">
    <property type="entry name" value="WH-like_DNA-bd_sf"/>
</dbReference>
<dbReference type="InterPro" id="IPR014325">
    <property type="entry name" value="RNA_pol_sigma-E_actinobac"/>
</dbReference>
<evidence type="ECO:0000313" key="8">
    <source>
        <dbReference type="EMBL" id="GAA1500230.1"/>
    </source>
</evidence>
<dbReference type="NCBIfam" id="TIGR02983">
    <property type="entry name" value="SigE-fam_strep"/>
    <property type="match status" value="1"/>
</dbReference>
<dbReference type="Pfam" id="PF08281">
    <property type="entry name" value="Sigma70_r4_2"/>
    <property type="match status" value="1"/>
</dbReference>
<dbReference type="InterPro" id="IPR013249">
    <property type="entry name" value="RNA_pol_sigma70_r4_t2"/>
</dbReference>
<keyword evidence="3" id="KW-0731">Sigma factor</keyword>
<evidence type="ECO:0000259" key="7">
    <source>
        <dbReference type="Pfam" id="PF08281"/>
    </source>
</evidence>
<comment type="caution">
    <text evidence="8">The sequence shown here is derived from an EMBL/GenBank/DDBJ whole genome shotgun (WGS) entry which is preliminary data.</text>
</comment>
<dbReference type="RefSeq" id="WP_344499086.1">
    <property type="nucleotide sequence ID" value="NZ_BAAAQD010000001.1"/>
</dbReference>
<dbReference type="InterPro" id="IPR007627">
    <property type="entry name" value="RNA_pol_sigma70_r2"/>
</dbReference>
<dbReference type="CDD" id="cd06171">
    <property type="entry name" value="Sigma70_r4"/>
    <property type="match status" value="1"/>
</dbReference>